<keyword evidence="2" id="KW-1185">Reference proteome</keyword>
<evidence type="ECO:0000313" key="2">
    <source>
        <dbReference type="Proteomes" id="UP001578633"/>
    </source>
</evidence>
<dbReference type="GeneID" id="96086615"/>
<dbReference type="InterPro" id="IPR036047">
    <property type="entry name" value="F-box-like_dom_sf"/>
</dbReference>
<dbReference type="SUPFAM" id="SSF81383">
    <property type="entry name" value="F-box domain"/>
    <property type="match status" value="1"/>
</dbReference>
<proteinExistence type="predicted"/>
<protein>
    <recommendedName>
        <fullName evidence="3">F-box domain-containing protein</fullName>
    </recommendedName>
</protein>
<accession>A0ABR3UKC7</accession>
<organism evidence="1 2">
    <name type="scientific">Alternaria dauci</name>
    <dbReference type="NCBI Taxonomy" id="48095"/>
    <lineage>
        <taxon>Eukaryota</taxon>
        <taxon>Fungi</taxon>
        <taxon>Dikarya</taxon>
        <taxon>Ascomycota</taxon>
        <taxon>Pezizomycotina</taxon>
        <taxon>Dothideomycetes</taxon>
        <taxon>Pleosporomycetidae</taxon>
        <taxon>Pleosporales</taxon>
        <taxon>Pleosporineae</taxon>
        <taxon>Pleosporaceae</taxon>
        <taxon>Alternaria</taxon>
        <taxon>Alternaria sect. Porri</taxon>
    </lineage>
</organism>
<dbReference type="CDD" id="cd09917">
    <property type="entry name" value="F-box_SF"/>
    <property type="match status" value="1"/>
</dbReference>
<sequence>MASSTRMQNYIERLSEELRLQICEFLPISALKNLGLASKRWRKTSSTLLWNTREIILYSHHARFYNLILSLPDGIFDNIKNLGIVAFPESSTAAMQLVSCLARNTLRTVQLRGVDAGALDLLFCSQNSLEKFTFRGDPDMPQLQLPGRLFLAPSLKQLRYLKITSKIQNYGYDYWISNTPALETLSIGSGLDLAFRDEDPVHLNMANLVYRFAPLRLRRLSIASLVLVNGAK</sequence>
<evidence type="ECO:0008006" key="3">
    <source>
        <dbReference type="Google" id="ProtNLM"/>
    </source>
</evidence>
<name>A0ABR3UKC7_9PLEO</name>
<comment type="caution">
    <text evidence="1">The sequence shown here is derived from an EMBL/GenBank/DDBJ whole genome shotgun (WGS) entry which is preliminary data.</text>
</comment>
<evidence type="ECO:0000313" key="1">
    <source>
        <dbReference type="EMBL" id="KAL1796069.1"/>
    </source>
</evidence>
<gene>
    <name evidence="1" type="ORF">ACET3X_006293</name>
</gene>
<dbReference type="RefSeq" id="XP_069306653.1">
    <property type="nucleotide sequence ID" value="XM_069452488.1"/>
</dbReference>
<reference evidence="1 2" key="1">
    <citation type="submission" date="2024-09" db="EMBL/GenBank/DDBJ databases">
        <title>T2T genomes of carrot and Alternaria dauci and their utility for understanding host-pathogen interaction during carrot leaf blight disease.</title>
        <authorList>
            <person name="Liu W."/>
            <person name="Xu S."/>
            <person name="Ou C."/>
            <person name="Liu X."/>
            <person name="Zhuang F."/>
            <person name="Deng X.W."/>
        </authorList>
    </citation>
    <scope>NUCLEOTIDE SEQUENCE [LARGE SCALE GENOMIC DNA]</scope>
    <source>
        <strain evidence="1 2">A2016</strain>
    </source>
</reference>
<dbReference type="EMBL" id="JBHGVX010000005">
    <property type="protein sequence ID" value="KAL1796069.1"/>
    <property type="molecule type" value="Genomic_DNA"/>
</dbReference>
<dbReference type="Proteomes" id="UP001578633">
    <property type="component" value="Chromosome 5"/>
</dbReference>